<feature type="compositionally biased region" description="Low complexity" evidence="1">
    <location>
        <begin position="77"/>
        <end position="90"/>
    </location>
</feature>
<feature type="region of interest" description="Disordered" evidence="1">
    <location>
        <begin position="108"/>
        <end position="148"/>
    </location>
</feature>
<feature type="region of interest" description="Disordered" evidence="1">
    <location>
        <begin position="422"/>
        <end position="454"/>
    </location>
</feature>
<accession>A0A8H8RVU3</accession>
<feature type="compositionally biased region" description="Acidic residues" evidence="1">
    <location>
        <begin position="432"/>
        <end position="450"/>
    </location>
</feature>
<feature type="region of interest" description="Disordered" evidence="1">
    <location>
        <begin position="1055"/>
        <end position="1096"/>
    </location>
</feature>
<feature type="region of interest" description="Disordered" evidence="1">
    <location>
        <begin position="677"/>
        <end position="717"/>
    </location>
</feature>
<evidence type="ECO:0000313" key="2">
    <source>
        <dbReference type="EMBL" id="TVY42842.1"/>
    </source>
</evidence>
<name>A0A8H8RVU3_9HELO</name>
<feature type="region of interest" description="Disordered" evidence="1">
    <location>
        <begin position="1358"/>
        <end position="1392"/>
    </location>
</feature>
<feature type="compositionally biased region" description="Low complexity" evidence="1">
    <location>
        <begin position="1358"/>
        <end position="1372"/>
    </location>
</feature>
<evidence type="ECO:0000313" key="3">
    <source>
        <dbReference type="Proteomes" id="UP000462212"/>
    </source>
</evidence>
<sequence>MTIASFKLPDVDMQAKSPKFETQKAIENHTYRFSASVYRDLADEVGEMAPTEMGLGKSVQELPKAEPESVINTRQQSTWTETTASISSSSDDAKTFWGSLHSEIPPVDLSKARQTAKPSLIQHGDNRSRNDTSRALPPLPQTENDEDEIMTVMFDSGEPRRPILSPPTENRLSFLLDAGQALPGDKTPSPKSARAWHRRVGDELPTFQNGKSSLELEKMPPPTPLLLNRNGRQATVVVRNTEPSPIDSPERAMEELQAQLKRFEEPNRGSLGSIIRHLPNGSAVEESDLLEDHRFQLLENLEMEMGQQENQWQQMQTNIDRDSMSTIMSPPAPPKTDLSRESSRGSSRTPSRILSRRARIRSSLTTRSRGEDSTSTTSTQSSDNSRASIWQQRLAEAQEEYLENAPVLLRNKSLNFLSIAQSHQLGSPTPPDSEESGTEIETDAESESEAPEALRATFMVNQKQVSSLWEPTSGSPDAAADRLWSPPHESLVTRDDSPEPPARDVRPVQRRSGNSSSIYSSTLWSKPKLSERRQPVVGLWGSKPLRAPSVKARPVTQRPQRKSKRVTFLPDIIENPIPLPNKRDTLGIFQFPWGEKSDSAVYQPAFNPALLAGPVINTKLEARSHQLEPDSSEYSSSFFDEYDEEHEDDPDPESDDDFDETTLWEIASLLKSRDVPSRDSLLPASQQTDSRDIIEDYDDDSETEFESDPEDQEIGLDESWTPGTSVLATKFPIQPLVPAPRVVSQLWTSGLISDVDANMIGLPQPEEAVWKSFVSATDDVLRPKTRVSETLPELVTHNLWIAPSSETLILTATSMWSMRSTPESRVPARKEYMWQATPEKKDLRTTGLFTATNDQAVMRTTKAEPAALNMLRKSRSAAAHLPMISSRTLWFRSLGPKRQIEWTSKPTTAQTSSCPQNANTVVPRMFSVKQNLMWARETTKATESDIGLFDASIARSDYRSTALMPAAINIACKPRTIHAPLSKLASTKLWYREEGAFPEHHWISESSIRPVSPSVYSSSSSGESSPSSDASSVKSTSTKASSIWGSIGSAATWWESRSRKKSPSHTPVDDSKHPSKIPLRPTPNKAPKSVAEHARESNIPVPVKNLVRLRESRVFSPEDLAETKAFVLKSTPLKRARTTTSQPGTPALAEALTRSPSTSHIAEYDPSMRHPVFFTGDMTTTTTQIHPAAIGYVSTQISAPLLWATPSITNARTVAPLWSKGTTSKREAPLPVAQVHTIVRKAPVTRTFDLPSLESSAFWQPTQSLVSEHNWLITTKVKSQTWAPRGMQASPVRKTDDSNLWMPQRLEAVDSPDMFADVRGQYIKKASTQRADIHPHLESSRLFETTFSTESNTHWLHATSKASGTRSRSSSSPEIDNEDLWTPASSDNNFKE</sequence>
<dbReference type="EMBL" id="QGMJ01000083">
    <property type="protein sequence ID" value="TVY42842.1"/>
    <property type="molecule type" value="Genomic_DNA"/>
</dbReference>
<gene>
    <name evidence="2" type="ORF">LSUB1_G003747</name>
</gene>
<protein>
    <submittedName>
        <fullName evidence="2">Uncharacterized protein</fullName>
    </submittedName>
</protein>
<comment type="caution">
    <text evidence="2">The sequence shown here is derived from an EMBL/GenBank/DDBJ whole genome shotgun (WGS) entry which is preliminary data.</text>
</comment>
<feature type="compositionally biased region" description="Polar residues" evidence="1">
    <location>
        <begin position="1383"/>
        <end position="1392"/>
    </location>
</feature>
<feature type="compositionally biased region" description="Acidic residues" evidence="1">
    <location>
        <begin position="695"/>
        <end position="716"/>
    </location>
</feature>
<feature type="compositionally biased region" description="Low complexity" evidence="1">
    <location>
        <begin position="361"/>
        <end position="382"/>
    </location>
</feature>
<organism evidence="2 3">
    <name type="scientific">Lachnellula subtilissima</name>
    <dbReference type="NCBI Taxonomy" id="602034"/>
    <lineage>
        <taxon>Eukaryota</taxon>
        <taxon>Fungi</taxon>
        <taxon>Dikarya</taxon>
        <taxon>Ascomycota</taxon>
        <taxon>Pezizomycotina</taxon>
        <taxon>Leotiomycetes</taxon>
        <taxon>Helotiales</taxon>
        <taxon>Lachnaceae</taxon>
        <taxon>Lachnellula</taxon>
    </lineage>
</organism>
<dbReference type="Proteomes" id="UP000462212">
    <property type="component" value="Unassembled WGS sequence"/>
</dbReference>
<keyword evidence="3" id="KW-1185">Reference proteome</keyword>
<feature type="region of interest" description="Disordered" evidence="1">
    <location>
        <begin position="323"/>
        <end position="387"/>
    </location>
</feature>
<reference evidence="2 3" key="1">
    <citation type="submission" date="2018-05" db="EMBL/GenBank/DDBJ databases">
        <title>Genome sequencing and assembly of the regulated plant pathogen Lachnellula willkommii and related sister species for the development of diagnostic species identification markers.</title>
        <authorList>
            <person name="Giroux E."/>
            <person name="Bilodeau G."/>
        </authorList>
    </citation>
    <scope>NUCLEOTIDE SEQUENCE [LARGE SCALE GENOMIC DNA]</scope>
    <source>
        <strain evidence="2 3">CBS 197.66</strain>
    </source>
</reference>
<feature type="region of interest" description="Disordered" evidence="1">
    <location>
        <begin position="53"/>
        <end position="92"/>
    </location>
</feature>
<proteinExistence type="predicted"/>
<feature type="compositionally biased region" description="Basic and acidic residues" evidence="1">
    <location>
        <begin position="491"/>
        <end position="507"/>
    </location>
</feature>
<feature type="region of interest" description="Disordered" evidence="1">
    <location>
        <begin position="1013"/>
        <end position="1035"/>
    </location>
</feature>
<evidence type="ECO:0000256" key="1">
    <source>
        <dbReference type="SAM" id="MobiDB-lite"/>
    </source>
</evidence>
<feature type="region of interest" description="Disordered" evidence="1">
    <location>
        <begin position="488"/>
        <end position="520"/>
    </location>
</feature>
<dbReference type="OrthoDB" id="5370537at2759"/>